<reference evidence="1 2" key="1">
    <citation type="submission" date="2019-08" db="EMBL/GenBank/DDBJ databases">
        <title>Complete genome sequence of Rhodanobacter glycinis strain T01E-68 isolated from tomato root.</title>
        <authorList>
            <person name="Weon H.-Y."/>
            <person name="Lee S.A."/>
        </authorList>
    </citation>
    <scope>NUCLEOTIDE SEQUENCE [LARGE SCALE GENOMIC DNA]</scope>
    <source>
        <strain evidence="1 2">T01E-68</strain>
    </source>
</reference>
<evidence type="ECO:0000313" key="2">
    <source>
        <dbReference type="Proteomes" id="UP000321807"/>
    </source>
</evidence>
<organism evidence="1 2">
    <name type="scientific">Rhodanobacter glycinis</name>
    <dbReference type="NCBI Taxonomy" id="582702"/>
    <lineage>
        <taxon>Bacteria</taxon>
        <taxon>Pseudomonadati</taxon>
        <taxon>Pseudomonadota</taxon>
        <taxon>Gammaproteobacteria</taxon>
        <taxon>Lysobacterales</taxon>
        <taxon>Rhodanobacteraceae</taxon>
        <taxon>Rhodanobacter</taxon>
    </lineage>
</organism>
<proteinExistence type="predicted"/>
<dbReference type="EMBL" id="CP042807">
    <property type="protein sequence ID" value="QEE23786.1"/>
    <property type="molecule type" value="Genomic_DNA"/>
</dbReference>
<gene>
    <name evidence="1" type="ORF">CS053_04090</name>
</gene>
<dbReference type="RefSeq" id="WP_147626470.1">
    <property type="nucleotide sequence ID" value="NZ_CP042807.1"/>
</dbReference>
<name>A0A5B9E0K7_9GAMM</name>
<dbReference type="AlphaFoldDB" id="A0A5B9E0K7"/>
<dbReference type="Proteomes" id="UP000321807">
    <property type="component" value="Chromosome"/>
</dbReference>
<evidence type="ECO:0000313" key="1">
    <source>
        <dbReference type="EMBL" id="QEE23786.1"/>
    </source>
</evidence>
<accession>A0A5B9E0K7</accession>
<sequence length="67" mass="7495">MRDPMIAPVAFIKDPGVVSRNVGAHVQSDTPKSSDFLARHSSESWNPATLTLWRKALDPSFRWDDDA</sequence>
<protein>
    <submittedName>
        <fullName evidence="1">Uncharacterized protein</fullName>
    </submittedName>
</protein>
<dbReference type="KEGG" id="rgl:CS053_04090"/>